<accession>A0A8T0DV15</accession>
<name>A0A8T0DV15_9TREM</name>
<dbReference type="Proteomes" id="UP000699462">
    <property type="component" value="Unassembled WGS sequence"/>
</dbReference>
<evidence type="ECO:0000256" key="1">
    <source>
        <dbReference type="SAM" id="MobiDB-lite"/>
    </source>
</evidence>
<sequence>MCMEATQPETGQQAECLPSNSAVYTAARQQNLDNISVERALSGPLTCAMCEAHLGESVFEHCSEHRRAAPSGHGRDGSYVDAGSASLARSRSSDER</sequence>
<organism evidence="2 3">
    <name type="scientific">Paragonimus westermani</name>
    <dbReference type="NCBI Taxonomy" id="34504"/>
    <lineage>
        <taxon>Eukaryota</taxon>
        <taxon>Metazoa</taxon>
        <taxon>Spiralia</taxon>
        <taxon>Lophotrochozoa</taxon>
        <taxon>Platyhelminthes</taxon>
        <taxon>Trematoda</taxon>
        <taxon>Digenea</taxon>
        <taxon>Plagiorchiida</taxon>
        <taxon>Troglotremata</taxon>
        <taxon>Troglotrematidae</taxon>
        <taxon>Paragonimus</taxon>
    </lineage>
</organism>
<protein>
    <submittedName>
        <fullName evidence="2">Uncharacterized protein</fullName>
    </submittedName>
</protein>
<evidence type="ECO:0000313" key="2">
    <source>
        <dbReference type="EMBL" id="KAF8571759.1"/>
    </source>
</evidence>
<gene>
    <name evidence="2" type="ORF">P879_00088</name>
</gene>
<dbReference type="EMBL" id="JTDF01000343">
    <property type="protein sequence ID" value="KAF8571759.1"/>
    <property type="molecule type" value="Genomic_DNA"/>
</dbReference>
<reference evidence="2 3" key="1">
    <citation type="submission" date="2019-07" db="EMBL/GenBank/DDBJ databases">
        <title>Annotation for the trematode Paragonimus westermani.</title>
        <authorList>
            <person name="Choi Y.-J."/>
        </authorList>
    </citation>
    <scope>NUCLEOTIDE SEQUENCE [LARGE SCALE GENOMIC DNA]</scope>
    <source>
        <strain evidence="2">180907_Pwestermani</strain>
    </source>
</reference>
<dbReference type="AlphaFoldDB" id="A0A8T0DV15"/>
<keyword evidence="3" id="KW-1185">Reference proteome</keyword>
<evidence type="ECO:0000313" key="3">
    <source>
        <dbReference type="Proteomes" id="UP000699462"/>
    </source>
</evidence>
<feature type="compositionally biased region" description="Basic and acidic residues" evidence="1">
    <location>
        <begin position="65"/>
        <end position="78"/>
    </location>
</feature>
<feature type="region of interest" description="Disordered" evidence="1">
    <location>
        <begin position="65"/>
        <end position="96"/>
    </location>
</feature>
<proteinExistence type="predicted"/>
<comment type="caution">
    <text evidence="2">The sequence shown here is derived from an EMBL/GenBank/DDBJ whole genome shotgun (WGS) entry which is preliminary data.</text>
</comment>